<evidence type="ECO:0000256" key="1">
    <source>
        <dbReference type="SAM" id="SignalP"/>
    </source>
</evidence>
<dbReference type="RefSeq" id="WP_184864432.1">
    <property type="nucleotide sequence ID" value="NZ_JACHLK010000019.1"/>
</dbReference>
<sequence length="384" mass="39164">MPHRRRHVLTGLLALAASPLAASPATEEKLRAIMQASAARPPDAERLREREALLREAEAALAAGNAHKAEQGFDRAALILHSADTEMGLVRSYMQAGQYRRALAFGAHTAGAHLDAVGGAALYAWLLHAGGQDAIARKLLADAQARAPSQPLVAGVGRALASGAPHASGDMLLPPARLAPYSHAALLPNGARLVATGTLLGEGRAALVPAQAIAASRRLWVRNGLGQLAPASAEPGRTGERALALLRLGSPLPAPSLGSVPASAFPGAVAFAVAYAHTSDAGAAWPLLRTGFVGAARGADGDRELDASLHQGLAPGGPVFDQAGRLAGIALADSTGARLLAAPRLREAFAGRVALPTSSEAARLGPDAVYEAALRSTLQVIAAR</sequence>
<dbReference type="InterPro" id="IPR009003">
    <property type="entry name" value="Peptidase_S1_PA"/>
</dbReference>
<evidence type="ECO:0008006" key="4">
    <source>
        <dbReference type="Google" id="ProtNLM"/>
    </source>
</evidence>
<keyword evidence="1" id="KW-0732">Signal</keyword>
<dbReference type="Proteomes" id="UP000575083">
    <property type="component" value="Unassembled WGS sequence"/>
</dbReference>
<reference evidence="2 3" key="1">
    <citation type="submission" date="2020-08" db="EMBL/GenBank/DDBJ databases">
        <title>Functional genomics of gut bacteria from endangered species of beetles.</title>
        <authorList>
            <person name="Carlos-Shanley C."/>
        </authorList>
    </citation>
    <scope>NUCLEOTIDE SEQUENCE [LARGE SCALE GENOMIC DNA]</scope>
    <source>
        <strain evidence="2 3">S00198</strain>
    </source>
</reference>
<organism evidence="2 3">
    <name type="scientific">Acidovorax soli</name>
    <dbReference type="NCBI Taxonomy" id="592050"/>
    <lineage>
        <taxon>Bacteria</taxon>
        <taxon>Pseudomonadati</taxon>
        <taxon>Pseudomonadota</taxon>
        <taxon>Betaproteobacteria</taxon>
        <taxon>Burkholderiales</taxon>
        <taxon>Comamonadaceae</taxon>
        <taxon>Acidovorax</taxon>
    </lineage>
</organism>
<dbReference type="AlphaFoldDB" id="A0A7X0PKS9"/>
<keyword evidence="3" id="KW-1185">Reference proteome</keyword>
<evidence type="ECO:0000313" key="3">
    <source>
        <dbReference type="Proteomes" id="UP000575083"/>
    </source>
</evidence>
<protein>
    <recommendedName>
        <fullName evidence="4">Trypsin-like peptidase domain-containing protein</fullName>
    </recommendedName>
</protein>
<feature type="chain" id="PRO_5030987293" description="Trypsin-like peptidase domain-containing protein" evidence="1">
    <location>
        <begin position="22"/>
        <end position="384"/>
    </location>
</feature>
<feature type="signal peptide" evidence="1">
    <location>
        <begin position="1"/>
        <end position="21"/>
    </location>
</feature>
<dbReference type="SUPFAM" id="SSF50494">
    <property type="entry name" value="Trypsin-like serine proteases"/>
    <property type="match status" value="1"/>
</dbReference>
<comment type="caution">
    <text evidence="2">The sequence shown here is derived from an EMBL/GenBank/DDBJ whole genome shotgun (WGS) entry which is preliminary data.</text>
</comment>
<evidence type="ECO:0000313" key="2">
    <source>
        <dbReference type="EMBL" id="MBB6563419.1"/>
    </source>
</evidence>
<gene>
    <name evidence="2" type="ORF">HNP48_006139</name>
</gene>
<accession>A0A7X0PKS9</accession>
<name>A0A7X0PKS9_9BURK</name>
<dbReference type="EMBL" id="JACHLK010000019">
    <property type="protein sequence ID" value="MBB6563419.1"/>
    <property type="molecule type" value="Genomic_DNA"/>
</dbReference>
<proteinExistence type="predicted"/>